<evidence type="ECO:0000259" key="1">
    <source>
        <dbReference type="PROSITE" id="PS50234"/>
    </source>
</evidence>
<dbReference type="InterPro" id="IPR002035">
    <property type="entry name" value="VWF_A"/>
</dbReference>
<dbReference type="STRING" id="564137.SAMN04488238_12712"/>
<proteinExistence type="predicted"/>
<evidence type="ECO:0000313" key="2">
    <source>
        <dbReference type="EMBL" id="SDX82802.1"/>
    </source>
</evidence>
<dbReference type="SUPFAM" id="SSF53300">
    <property type="entry name" value="vWA-like"/>
    <property type="match status" value="1"/>
</dbReference>
<dbReference type="AlphaFoldDB" id="A0A1H3EVK8"/>
<accession>A0A1H3EVK8</accession>
<dbReference type="EMBL" id="FNOM01000027">
    <property type="protein sequence ID" value="SDX82802.1"/>
    <property type="molecule type" value="Genomic_DNA"/>
</dbReference>
<sequence length="1042" mass="108974">MGGSKSQTVGFRYALGMQLALCHGPVDAIREILVDRRTAWSVTTGGGVSGGGAAVEVRIGVVAGMAATAALAGDTGATITFPGTRAGVRIGRDYWLRLANGARSSVTLQSVAFNAVSGITTWTVQPDALSFSAQTIEVFEATQSASTIGAGGGRIRIDAPDLFGGESREGGIVGDVDVMMGGPGQGQNDYLAAQMNGAVPGYRGLCSLVLRQVYLGVNPYLKPWAVRVTRVLTGEAGAAQWYPSTAPIVPEANISDAAIYIALDVSGSMTGARMAAQKAGVAALIREISAGVDTERPNDMAIVLWNAGVAESIEVRNMGPDDYAALEAWMLALPDSTAGGTSFDAAFAQAGAFFAGAGSRRRIIIFVTDGAPEPASSVDAALTVIQSLPPADIFGFNIALADTTHTARIDNTPVDGVPVIPPGDSGALVASLRGAFGNGPDMNPAHIIRECLTNRDWGLGYASVEIGDSFTAAADTLYVEGFGLSLIWQQDSSIEEFIGGVLDHIDATLFIDRRTGLWELRLIRADYVAATLPLFDETNVVDWGRLGRRAPSDLVNAVTVRFTDAWSDETGAVSVTDTARVQTMGEVIATTLDYPGIRYQGLAVRVAERDLRALSVPLLSGEIIVNREGANLGPGDVIRLRSARLGLEDVVMRISEIAQGDGRDNGIRLKLAEDVFALGATAIAGGRMPGGSGVAAPPRALARRMVAEAPYWLLVRELGHAEADRILSDDPDAGALVATGERPSGDALAAELWVDPGTGPAEAGVVGFAPTAVLATDVSDDPEKRVIPLIGWRDIGEVGIGTLASIGGELVRIDGITQAAITMGRGCLDTVPRAHGAGTPVIFFDDAARISEEAWAAGETLGVRLLPQTGRGTLAFALAPEDSITLDRRAIRPLPPGRVQGNASYAPDVDALVMGDLVLTWAHRDRLTQTSPVITDYTGASIGPEPGVSYIVEIRWVDPDNGAALMPPGIVIDAGSGTSWTLAPGAIDESSAPDRTAEIDVAVRSRRLVGGIWLSDQEARRYRLTAPFAAGWDRGWGFGWGS</sequence>
<evidence type="ECO:0000313" key="3">
    <source>
        <dbReference type="Proteomes" id="UP000198539"/>
    </source>
</evidence>
<protein>
    <submittedName>
        <fullName evidence="2">von Willebrand factor type A domain-containing protein</fullName>
    </submittedName>
</protein>
<dbReference type="Proteomes" id="UP000198539">
    <property type="component" value="Unassembled WGS sequence"/>
</dbReference>
<dbReference type="Gene3D" id="3.40.50.410">
    <property type="entry name" value="von Willebrand factor, type A domain"/>
    <property type="match status" value="1"/>
</dbReference>
<gene>
    <name evidence="2" type="ORF">SAMN04488238_12712</name>
</gene>
<dbReference type="OrthoDB" id="5917852at2"/>
<reference evidence="2 3" key="1">
    <citation type="submission" date="2016-10" db="EMBL/GenBank/DDBJ databases">
        <authorList>
            <person name="de Groot N.N."/>
        </authorList>
    </citation>
    <scope>NUCLEOTIDE SEQUENCE [LARGE SCALE GENOMIC DNA]</scope>
    <source>
        <strain evidence="2 3">CGMCC 1.8894</strain>
    </source>
</reference>
<dbReference type="Pfam" id="PF13550">
    <property type="entry name" value="Phage-tail_3"/>
    <property type="match status" value="1"/>
</dbReference>
<dbReference type="CDD" id="cd00198">
    <property type="entry name" value="vWFA"/>
    <property type="match status" value="1"/>
</dbReference>
<dbReference type="PROSITE" id="PS50234">
    <property type="entry name" value="VWFA"/>
    <property type="match status" value="1"/>
</dbReference>
<dbReference type="InterPro" id="IPR032876">
    <property type="entry name" value="J_dom"/>
</dbReference>
<dbReference type="SMART" id="SM00327">
    <property type="entry name" value="VWA"/>
    <property type="match status" value="1"/>
</dbReference>
<keyword evidence="3" id="KW-1185">Reference proteome</keyword>
<dbReference type="Pfam" id="PF13519">
    <property type="entry name" value="VWA_2"/>
    <property type="match status" value="1"/>
</dbReference>
<dbReference type="RefSeq" id="WP_092892548.1">
    <property type="nucleotide sequence ID" value="NZ_CP061498.1"/>
</dbReference>
<feature type="domain" description="VWFA" evidence="1">
    <location>
        <begin position="258"/>
        <end position="410"/>
    </location>
</feature>
<name>A0A1H3EVK8_9RHOB</name>
<organism evidence="2 3">
    <name type="scientific">Roseicitreum antarcticum</name>
    <dbReference type="NCBI Taxonomy" id="564137"/>
    <lineage>
        <taxon>Bacteria</taxon>
        <taxon>Pseudomonadati</taxon>
        <taxon>Pseudomonadota</taxon>
        <taxon>Alphaproteobacteria</taxon>
        <taxon>Rhodobacterales</taxon>
        <taxon>Paracoccaceae</taxon>
        <taxon>Roseicitreum</taxon>
    </lineage>
</organism>
<dbReference type="InterPro" id="IPR036465">
    <property type="entry name" value="vWFA_dom_sf"/>
</dbReference>